<dbReference type="PANTHER" id="PTHR32305">
    <property type="match status" value="1"/>
</dbReference>
<reference evidence="5" key="1">
    <citation type="submission" date="2016-06" db="EMBL/GenBank/DDBJ databases">
        <authorList>
            <person name="Varghese N."/>
            <person name="Submissions Spin"/>
        </authorList>
    </citation>
    <scope>NUCLEOTIDE SEQUENCE [LARGE SCALE GENOMIC DNA]</scope>
    <source>
        <strain evidence="5">DSM 43903</strain>
    </source>
</reference>
<dbReference type="InterPro" id="IPR050708">
    <property type="entry name" value="T6SS_VgrG/RHS"/>
</dbReference>
<evidence type="ECO:0000256" key="2">
    <source>
        <dbReference type="SAM" id="MobiDB-lite"/>
    </source>
</evidence>
<keyword evidence="1" id="KW-0677">Repeat</keyword>
<evidence type="ECO:0000256" key="1">
    <source>
        <dbReference type="ARBA" id="ARBA00022737"/>
    </source>
</evidence>
<dbReference type="Pfam" id="PF05593">
    <property type="entry name" value="RHS_repeat"/>
    <property type="match status" value="1"/>
</dbReference>
<dbReference type="STRING" id="47855.GA0070606_1426"/>
<feature type="region of interest" description="Disordered" evidence="2">
    <location>
        <begin position="832"/>
        <end position="869"/>
    </location>
</feature>
<feature type="compositionally biased region" description="Basic and acidic residues" evidence="2">
    <location>
        <begin position="858"/>
        <end position="869"/>
    </location>
</feature>
<dbReference type="Pfam" id="PF25023">
    <property type="entry name" value="TEN_YD-shell"/>
    <property type="match status" value="1"/>
</dbReference>
<feature type="region of interest" description="Disordered" evidence="2">
    <location>
        <begin position="1"/>
        <end position="58"/>
    </location>
</feature>
<evidence type="ECO:0000259" key="3">
    <source>
        <dbReference type="Pfam" id="PF25023"/>
    </source>
</evidence>
<feature type="domain" description="Teneurin-like YD-shell" evidence="3">
    <location>
        <begin position="1639"/>
        <end position="1794"/>
    </location>
</feature>
<dbReference type="EMBL" id="FMHZ01000002">
    <property type="protein sequence ID" value="SCL49169.1"/>
    <property type="molecule type" value="Genomic_DNA"/>
</dbReference>
<dbReference type="InterPro" id="IPR056823">
    <property type="entry name" value="TEN-like_YD-shell"/>
</dbReference>
<dbReference type="Gene3D" id="2.180.10.10">
    <property type="entry name" value="RHS repeat-associated core"/>
    <property type="match status" value="2"/>
</dbReference>
<organism evidence="4 5">
    <name type="scientific">Micromonospora citrea</name>
    <dbReference type="NCBI Taxonomy" id="47855"/>
    <lineage>
        <taxon>Bacteria</taxon>
        <taxon>Bacillati</taxon>
        <taxon>Actinomycetota</taxon>
        <taxon>Actinomycetes</taxon>
        <taxon>Micromonosporales</taxon>
        <taxon>Micromonosporaceae</taxon>
        <taxon>Micromonospora</taxon>
    </lineage>
</organism>
<dbReference type="PANTHER" id="PTHR32305:SF17">
    <property type="entry name" value="TRNA NUCLEASE WAPA"/>
    <property type="match status" value="1"/>
</dbReference>
<dbReference type="Gene3D" id="1.10.530.10">
    <property type="match status" value="1"/>
</dbReference>
<gene>
    <name evidence="4" type="ORF">GA0070606_1426</name>
</gene>
<dbReference type="InterPro" id="IPR023346">
    <property type="entry name" value="Lysozyme-like_dom_sf"/>
</dbReference>
<dbReference type="InterPro" id="IPR006530">
    <property type="entry name" value="YD"/>
</dbReference>
<evidence type="ECO:0000313" key="5">
    <source>
        <dbReference type="Proteomes" id="UP000199001"/>
    </source>
</evidence>
<accession>A0A1C6U5P0</accession>
<keyword evidence="5" id="KW-1185">Reference proteome</keyword>
<dbReference type="InterPro" id="IPR022385">
    <property type="entry name" value="Rhs_assc_core"/>
</dbReference>
<dbReference type="InterPro" id="IPR031325">
    <property type="entry name" value="RHS_repeat"/>
</dbReference>
<dbReference type="NCBIfam" id="TIGR01643">
    <property type="entry name" value="YD_repeat_2x"/>
    <property type="match status" value="3"/>
</dbReference>
<dbReference type="Proteomes" id="UP000199001">
    <property type="component" value="Unassembled WGS sequence"/>
</dbReference>
<feature type="region of interest" description="Disordered" evidence="2">
    <location>
        <begin position="1808"/>
        <end position="1849"/>
    </location>
</feature>
<proteinExistence type="predicted"/>
<evidence type="ECO:0000313" key="4">
    <source>
        <dbReference type="EMBL" id="SCL49169.1"/>
    </source>
</evidence>
<feature type="compositionally biased region" description="Low complexity" evidence="2">
    <location>
        <begin position="41"/>
        <end position="53"/>
    </location>
</feature>
<protein>
    <submittedName>
        <fullName evidence="4">RHS repeat-associated core domain-containing protein</fullName>
    </submittedName>
</protein>
<name>A0A1C6U5P0_9ACTN</name>
<feature type="compositionally biased region" description="Low complexity" evidence="2">
    <location>
        <begin position="13"/>
        <end position="26"/>
    </location>
</feature>
<dbReference type="SUPFAM" id="SSF53955">
    <property type="entry name" value="Lysozyme-like"/>
    <property type="match status" value="1"/>
</dbReference>
<dbReference type="NCBIfam" id="TIGR03696">
    <property type="entry name" value="Rhs_assc_core"/>
    <property type="match status" value="1"/>
</dbReference>
<sequence length="2072" mass="221357">MALATTVLTGVPGTAAAAERPGGAQAHGSAQREPTVAGRRAVPTPVAPLTTAPDWRATPPVWPAQATAEVTVPAARPAGTAAAGPAAPVRAGDLPVWIEGMPDGRESLRRVRVRQVGRDRVVLRMDRTDGTRAGAPARVTIDAGRFRTAYGGDWASRLRLWSLTEDCLTGRPSDCRATPLPSRIDAAKATVSARVEVPGAVTGTAPSGALVALAADASGAAGDFAATSLSPSATWNAGGNSGGFSWSYPLRTPPALNGPAPEITLNYSSAGVDGRMAAGNNQPSWLGEGFDWHPGFVERRYVPCADDMGGGATNTERRGDLCWRTDNAVLTMPGHAGELIRDGSGADRWRLRVDDGTRIERRTGAANGDDNGEWWLVTTTDGTTYWYGGRAGSQATLTVPVFGNHSGEPCARGTFAASNCQQGYRWQLDHVVDRHGNTMRIGYAKETNRYARNAVLTDAAPYDRAGHPEVIEYGTRTDSADPAPMRVTFATADRCLVDCGNPANWPDLPKDRECAASPCGFAQVAPTFWTKKRLSAVTTWIRDGAGYDEVESWTFTHAFPDPTDSVGPVLWLARISHTGEAGDGTVALPDVEFAGTALTNRVDTNNDQYPAMRRFRIKTVRSETGGVTDVTYSPADCVAGTRVPDRNNLHLNALRCYPVRWRPEGNTAPIDDFFHKYVVTEVGQAELTGGSPRTRVRYAYQDAPAWHFTDEDGLVKAEFKTWSVWRGYGEVVTTTGDAGEQTVTRTRFFRGMHGDKLPTGTRQVTLPAVAVGDVPAVADEDEFAGMVREAVTYDGEAEVSANVTVPWRSAPTASRTLDGVTVHARMVGPGAQHTRTALDGGRGHRTTRVTTGYDEYGMPDRVDDQGDEARDDDQRCVLTTYRRNTEAWIVDRVARQRTFAVDCARQQAGGLTDAQVVGDVRTSYDGAGWDAVPTRGLVSRVETLKTYHDDDSRKAYVTEQQFTHDAYGRVTASTDVRGATTTTTYTPVGGGPVTGVTATNALGWTTATTLAPAWGQPVRLVDANDRVTELAYDPLGRLTSVWLPGRDRVSWPRDASIEYDYQVRNDNLGSTVTTRRLKPGGGYLTSHTIHDNLSRVRQTQAPDGAGGAGAVITDTFYDTAGRVSRVLDPYVPADHTLSGVLFTVPGTVPSARTTRYDGAGRTAAETHLRDVPAHSPGGTVVAQTRYGYGGDRVDTTPPVGGAVTSTLRDAAGRVVELRQYRAGQPAGGGGGFDRTTYHHDAKGQLVRVTDAVGATWSYGYDLRGRTVKTVDPDLGTVISSHADSGDLVTQTDAEGQTIAHTYDLLGRKTSTRDDSVTGPKRAEWVWDEVAGTTVRGQLGRSTRYVGTEAYTREIRGYTVGYQPTAVRYTVPAGVTGQTSYEYVHGYHPEDGSPRTVRLPAAGGLPMETLTHEYDGLGRPSALKTSLGGTYVTGTDYTSFSELGALHLRHNDGDLVDITRTYATDTRRLAQIWTTRQRPTAGVATDVSDLRYGYDPAGNVTSITDDTSDDRQCFAVDHAQRLTDAWTPADGNCAAGPAVALGGPAAYRHAYGYDPAGSRTTMTAYGTPAGDRTTTYTIAAGGHRVTGTSTADSAGIRTAAFGYDGSGNVNTRPAPAGGAQSLVWDRERRLASTDDAAGPTSYVYDADGNRLVRRDPAGRTLYLPGQEIRVTGGGATATRYYTHAGQPVATRSPNGVTWLAGDHHGTTQAAVTAVGQTVAIRRQTPFGEQRGAAVAWPANLDKGFVGGTKDPTGLTHLGAREYDPALGRFLSVDPVINITDPQQINGYNYGNNNPVTLSDPDGLVPRSCPDGECSSGIGPPKRANNPATSYNPPVRKGAGGRGHQTVNRNRANCPDGVSSCAAARGSTSRATNLCQVTDCADRRSGQKIVYNWLGDNATPEFLDHVKRSATEAGIDPQLLLAVLIAESGDCHCAEKDDDSIRVASVGLANLQMDAFVRAVAHSGGAIDFGRRDTHNLKDLGNIQRSVTAAAYYLKFLGDRVDNTHPAPSNPTISRNEIIRIGYNMGIGSQTGGERDWMTAVAGLDRFPAGDPGRIILDFRERWYVAGNLLSASG</sequence>